<name>A0A7Y8Y1E2_9FLAO</name>
<sequence length="412" mass="46623">MDTVITRKSKKLKIASLAGIAILAFSLMAYFSFTKKRSLNVTASEIIIKAASDEQFEDFMTFEARVEPLHSMFVNIVEGGSVQEIFAENGTHVEKGQALAKMYNPNSELSYMTQETAIIEQMNNLNSGKLNIRNQELGLIKDLASIEHDYNDAKRLYELNKKLFEKDVISRNDWNSFQENFRYQTERRDQIKQSVQREKASNRIQIAQIDRSIATMEKSLEILRDNKKNFLITATQSGTLTSFEPIIGKTYQVGESIGKIDLQQGYKLVADVDEFYLEKVAVGQKGNIEFKGQTVEVTVIKVLPEVKGGRFQVELAFPEGSKLALQQGVTFGVRLILSGKEKQLVISKGQFFQETSGKWIFVVNGDKAERRAIKLGRENPDYYEVLSGLKAGERVVVSSYADYKDVDELNLQ</sequence>
<dbReference type="EMBL" id="JACBJI010000002">
    <property type="protein sequence ID" value="NYA70645.1"/>
    <property type="molecule type" value="Genomic_DNA"/>
</dbReference>
<comment type="caution">
    <text evidence="3">The sequence shown here is derived from an EMBL/GenBank/DDBJ whole genome shotgun (WGS) entry which is preliminary data.</text>
</comment>
<dbReference type="PANTHER" id="PTHR30469">
    <property type="entry name" value="MULTIDRUG RESISTANCE PROTEIN MDTA"/>
    <property type="match status" value="1"/>
</dbReference>
<evidence type="ECO:0000313" key="3">
    <source>
        <dbReference type="EMBL" id="NYA70645.1"/>
    </source>
</evidence>
<dbReference type="Proteomes" id="UP000535020">
    <property type="component" value="Unassembled WGS sequence"/>
</dbReference>
<gene>
    <name evidence="3" type="ORF">HZF10_06915</name>
</gene>
<evidence type="ECO:0000259" key="2">
    <source>
        <dbReference type="Pfam" id="PF25975"/>
    </source>
</evidence>
<evidence type="ECO:0000313" key="4">
    <source>
        <dbReference type="Proteomes" id="UP000535020"/>
    </source>
</evidence>
<feature type="domain" description="CzcB-like C-terminal circularly permuted SH3-like" evidence="2">
    <location>
        <begin position="359"/>
        <end position="397"/>
    </location>
</feature>
<feature type="transmembrane region" description="Helical" evidence="1">
    <location>
        <begin position="12"/>
        <end position="33"/>
    </location>
</feature>
<reference evidence="3 4" key="1">
    <citation type="submission" date="2020-07" db="EMBL/GenBank/DDBJ databases">
        <authorList>
            <person name="Sun Q."/>
        </authorList>
    </citation>
    <scope>NUCLEOTIDE SEQUENCE [LARGE SCALE GENOMIC DNA]</scope>
    <source>
        <strain evidence="3 4">MAH-1</strain>
    </source>
</reference>
<dbReference type="Pfam" id="PF25975">
    <property type="entry name" value="CzcB_C"/>
    <property type="match status" value="1"/>
</dbReference>
<dbReference type="GO" id="GO:1990281">
    <property type="term" value="C:efflux pump complex"/>
    <property type="evidence" value="ECO:0007669"/>
    <property type="project" value="TreeGrafter"/>
</dbReference>
<keyword evidence="1" id="KW-1133">Transmembrane helix</keyword>
<evidence type="ECO:0000256" key="1">
    <source>
        <dbReference type="SAM" id="Phobius"/>
    </source>
</evidence>
<keyword evidence="1" id="KW-0812">Transmembrane</keyword>
<dbReference type="Gene3D" id="2.40.420.20">
    <property type="match status" value="1"/>
</dbReference>
<keyword evidence="1" id="KW-0472">Membrane</keyword>
<dbReference type="GO" id="GO:0015562">
    <property type="term" value="F:efflux transmembrane transporter activity"/>
    <property type="evidence" value="ECO:0007669"/>
    <property type="project" value="TreeGrafter"/>
</dbReference>
<dbReference type="InterPro" id="IPR058649">
    <property type="entry name" value="CzcB_C"/>
</dbReference>
<keyword evidence="4" id="KW-1185">Reference proteome</keyword>
<dbReference type="AlphaFoldDB" id="A0A7Y8Y1E2"/>
<proteinExistence type="predicted"/>
<dbReference type="RefSeq" id="WP_176005468.1">
    <property type="nucleotide sequence ID" value="NZ_JABWMI010000008.1"/>
</dbReference>
<accession>A0A7Y8Y1E2</accession>
<organism evidence="3 4">
    <name type="scientific">Flavobacterium agri</name>
    <dbReference type="NCBI Taxonomy" id="2743471"/>
    <lineage>
        <taxon>Bacteria</taxon>
        <taxon>Pseudomonadati</taxon>
        <taxon>Bacteroidota</taxon>
        <taxon>Flavobacteriia</taxon>
        <taxon>Flavobacteriales</taxon>
        <taxon>Flavobacteriaceae</taxon>
        <taxon>Flavobacterium</taxon>
    </lineage>
</organism>
<protein>
    <submittedName>
        <fullName evidence="3">Efflux RND transporter periplasmic adaptor subunit</fullName>
    </submittedName>
</protein>